<evidence type="ECO:0000256" key="4">
    <source>
        <dbReference type="SAM" id="MobiDB-lite"/>
    </source>
</evidence>
<feature type="domain" description="DNA mismatch repair proteins mutS family" evidence="6">
    <location>
        <begin position="101"/>
        <end position="305"/>
    </location>
</feature>
<reference evidence="7" key="1">
    <citation type="submission" date="2021-01" db="EMBL/GenBank/DDBJ databases">
        <authorList>
            <person name="Corre E."/>
            <person name="Pelletier E."/>
            <person name="Niang G."/>
            <person name="Scheremetjew M."/>
            <person name="Finn R."/>
            <person name="Kale V."/>
            <person name="Holt S."/>
            <person name="Cochrane G."/>
            <person name="Meng A."/>
            <person name="Brown T."/>
            <person name="Cohen L."/>
        </authorList>
    </citation>
    <scope>NUCLEOTIDE SEQUENCE</scope>
    <source>
        <strain evidence="7">RCC1614</strain>
    </source>
</reference>
<dbReference type="PANTHER" id="PTHR48466:SF2">
    <property type="entry name" value="OS10G0509000 PROTEIN"/>
    <property type="match status" value="1"/>
</dbReference>
<evidence type="ECO:0000313" key="7">
    <source>
        <dbReference type="EMBL" id="CAD8247129.1"/>
    </source>
</evidence>
<keyword evidence="5" id="KW-0732">Signal</keyword>
<accession>A0A7R9TWJ0</accession>
<feature type="chain" id="PRO_5031142732" description="DNA mismatch repair proteins mutS family domain-containing protein" evidence="5">
    <location>
        <begin position="19"/>
        <end position="348"/>
    </location>
</feature>
<evidence type="ECO:0000259" key="6">
    <source>
        <dbReference type="SMART" id="SM00534"/>
    </source>
</evidence>
<dbReference type="SMART" id="SM00534">
    <property type="entry name" value="MUTSac"/>
    <property type="match status" value="1"/>
</dbReference>
<dbReference type="InterPro" id="IPR045076">
    <property type="entry name" value="MutS"/>
</dbReference>
<keyword evidence="2" id="KW-0067">ATP-binding</keyword>
<feature type="compositionally biased region" description="Acidic residues" evidence="4">
    <location>
        <begin position="62"/>
        <end position="80"/>
    </location>
</feature>
<dbReference type="GO" id="GO:0005524">
    <property type="term" value="F:ATP binding"/>
    <property type="evidence" value="ECO:0007669"/>
    <property type="project" value="UniProtKB-KW"/>
</dbReference>
<dbReference type="Gene3D" id="3.40.50.300">
    <property type="entry name" value="P-loop containing nucleotide triphosphate hydrolases"/>
    <property type="match status" value="1"/>
</dbReference>
<proteinExistence type="predicted"/>
<name>A0A7R9TWJ0_MICPS</name>
<gene>
    <name evidence="7" type="ORF">MPUS1402_LOCUS10551</name>
</gene>
<dbReference type="GO" id="GO:0030983">
    <property type="term" value="F:mismatched DNA binding"/>
    <property type="evidence" value="ECO:0007669"/>
    <property type="project" value="InterPro"/>
</dbReference>
<keyword evidence="1" id="KW-0547">Nucleotide-binding</keyword>
<organism evidence="7">
    <name type="scientific">Micromonas pusilla</name>
    <name type="common">Picoplanktonic green alga</name>
    <name type="synonym">Chromulina pusilla</name>
    <dbReference type="NCBI Taxonomy" id="38833"/>
    <lineage>
        <taxon>Eukaryota</taxon>
        <taxon>Viridiplantae</taxon>
        <taxon>Chlorophyta</taxon>
        <taxon>Mamiellophyceae</taxon>
        <taxon>Mamiellales</taxon>
        <taxon>Mamiellaceae</taxon>
        <taxon>Micromonas</taxon>
    </lineage>
</organism>
<dbReference type="SUPFAM" id="SSF52540">
    <property type="entry name" value="P-loop containing nucleoside triphosphate hydrolases"/>
    <property type="match status" value="1"/>
</dbReference>
<evidence type="ECO:0000256" key="5">
    <source>
        <dbReference type="SAM" id="SignalP"/>
    </source>
</evidence>
<sequence length="348" mass="36881">MNLCAAYLLSWPMMLSLSSTMMHSSRYMRSSWVPDPSHVAGADIARSEDEKARRRRRRWREGDDDDDEGEGEDDDGEEDEKPSTSSASSVVPIDFVVPPRTSLVAITGPNTGGKTASLKLLGLCLLMARAGLHLPVARGAAGADARVPWTKTVLADLGDAQSLDLEGGLSTFSAHLRRLQRILRASRDDTDAKRYTVVLLDEPGGGTDPAEGAALASAVLRASADACRLVVATSHYDEVKALAGGDGGDGGMVGAANAAVEFDAATLRPTYRLLWGASGESNALAIARGLGLDAGVADRAEKRWRRQRRAAGLRGDDDDGAGAGMRSAGFVLDTPDQYFGASFSEFDR</sequence>
<dbReference type="InterPro" id="IPR000432">
    <property type="entry name" value="DNA_mismatch_repair_MutS_C"/>
</dbReference>
<dbReference type="AlphaFoldDB" id="A0A7R9TWJ0"/>
<feature type="region of interest" description="Disordered" evidence="4">
    <location>
        <begin position="43"/>
        <end position="91"/>
    </location>
</feature>
<dbReference type="EMBL" id="HBDY01013909">
    <property type="protein sequence ID" value="CAD8247129.1"/>
    <property type="molecule type" value="Transcribed_RNA"/>
</dbReference>
<dbReference type="GO" id="GO:0006298">
    <property type="term" value="P:mismatch repair"/>
    <property type="evidence" value="ECO:0007669"/>
    <property type="project" value="InterPro"/>
</dbReference>
<evidence type="ECO:0000256" key="1">
    <source>
        <dbReference type="ARBA" id="ARBA00022741"/>
    </source>
</evidence>
<protein>
    <recommendedName>
        <fullName evidence="6">DNA mismatch repair proteins mutS family domain-containing protein</fullName>
    </recommendedName>
</protein>
<feature type="signal peptide" evidence="5">
    <location>
        <begin position="1"/>
        <end position="18"/>
    </location>
</feature>
<dbReference type="PANTHER" id="PTHR48466">
    <property type="entry name" value="OS10G0509000 PROTEIN-RELATED"/>
    <property type="match status" value="1"/>
</dbReference>
<dbReference type="Pfam" id="PF00488">
    <property type="entry name" value="MutS_V"/>
    <property type="match status" value="1"/>
</dbReference>
<evidence type="ECO:0000256" key="3">
    <source>
        <dbReference type="ARBA" id="ARBA00023125"/>
    </source>
</evidence>
<dbReference type="GO" id="GO:0140664">
    <property type="term" value="F:ATP-dependent DNA damage sensor activity"/>
    <property type="evidence" value="ECO:0007669"/>
    <property type="project" value="InterPro"/>
</dbReference>
<evidence type="ECO:0000256" key="2">
    <source>
        <dbReference type="ARBA" id="ARBA00022840"/>
    </source>
</evidence>
<keyword evidence="3" id="KW-0238">DNA-binding</keyword>
<dbReference type="InterPro" id="IPR027417">
    <property type="entry name" value="P-loop_NTPase"/>
</dbReference>